<evidence type="ECO:0000313" key="3">
    <source>
        <dbReference type="EMBL" id="MBB5377800.1"/>
    </source>
</evidence>
<evidence type="ECO:0008006" key="6">
    <source>
        <dbReference type="Google" id="ProtNLM"/>
    </source>
</evidence>
<evidence type="ECO:0000313" key="2">
    <source>
        <dbReference type="EMBL" id="GHF55842.1"/>
    </source>
</evidence>
<dbReference type="SUPFAM" id="SSF141488">
    <property type="entry name" value="YdhA-like"/>
    <property type="match status" value="1"/>
</dbReference>
<protein>
    <recommendedName>
        <fullName evidence="6">C-type lysozyme inhibitor domain-containing protein</fullName>
    </recommendedName>
</protein>
<keyword evidence="1" id="KW-0732">Signal</keyword>
<reference evidence="3 4" key="3">
    <citation type="submission" date="2020-08" db="EMBL/GenBank/DDBJ databases">
        <title>Genomic Encyclopedia of Type Strains, Phase IV (KMG-IV): sequencing the most valuable type-strain genomes for metagenomic binning, comparative biology and taxonomic classification.</title>
        <authorList>
            <person name="Goeker M."/>
        </authorList>
    </citation>
    <scope>NUCLEOTIDE SEQUENCE [LARGE SCALE GENOMIC DNA]</scope>
    <source>
        <strain evidence="3 4">DSM 27521</strain>
    </source>
</reference>
<proteinExistence type="predicted"/>
<dbReference type="EMBL" id="BNAJ01000010">
    <property type="protein sequence ID" value="GHF55842.1"/>
    <property type="molecule type" value="Genomic_DNA"/>
</dbReference>
<feature type="signal peptide" evidence="1">
    <location>
        <begin position="1"/>
        <end position="31"/>
    </location>
</feature>
<dbReference type="Proteomes" id="UP000539473">
    <property type="component" value="Unassembled WGS sequence"/>
</dbReference>
<keyword evidence="5" id="KW-1185">Reference proteome</keyword>
<accession>A0A7W8KGR0</accession>
<organism evidence="3 4">
    <name type="scientific">Deinococcus metalli</name>
    <dbReference type="NCBI Taxonomy" id="1141878"/>
    <lineage>
        <taxon>Bacteria</taxon>
        <taxon>Thermotogati</taxon>
        <taxon>Deinococcota</taxon>
        <taxon>Deinococci</taxon>
        <taxon>Deinococcales</taxon>
        <taxon>Deinococcaceae</taxon>
        <taxon>Deinococcus</taxon>
    </lineage>
</organism>
<dbReference type="InterPro" id="IPR036328">
    <property type="entry name" value="MliC_sf"/>
</dbReference>
<dbReference type="Proteomes" id="UP000619376">
    <property type="component" value="Unassembled WGS sequence"/>
</dbReference>
<sequence length="111" mass="11464">MSMSERSGARRSLAALLGTLALLGVAGSAGADGLPRPRPVTYVCQGGVRVQVTPMGDTAIVSFAGRTTTLSLMPGGSFRNDRVTWATQGGTSSLRDNATGRVQLSGCRPLR</sequence>
<feature type="chain" id="PRO_5030937634" description="C-type lysozyme inhibitor domain-containing protein" evidence="1">
    <location>
        <begin position="32"/>
        <end position="111"/>
    </location>
</feature>
<reference evidence="2" key="1">
    <citation type="journal article" date="2014" name="Int. J. Syst. Evol. Microbiol.">
        <title>Complete genome of a new Firmicutes species belonging to the dominant human colonic microbiota ('Ruminococcus bicirculans') reveals two chromosomes and a selective capacity to utilize plant glucans.</title>
        <authorList>
            <consortium name="NISC Comparative Sequencing Program"/>
            <person name="Wegmann U."/>
            <person name="Louis P."/>
            <person name="Goesmann A."/>
            <person name="Henrissat B."/>
            <person name="Duncan S.H."/>
            <person name="Flint H.J."/>
        </authorList>
    </citation>
    <scope>NUCLEOTIDE SEQUENCE</scope>
    <source>
        <strain evidence="2">CGMCC 1.18437</strain>
    </source>
</reference>
<dbReference type="RefSeq" id="WP_184113720.1">
    <property type="nucleotide sequence ID" value="NZ_BNAJ01000010.1"/>
</dbReference>
<gene>
    <name evidence="2" type="ORF">GCM10017781_35330</name>
    <name evidence="3" type="ORF">HNQ07_003300</name>
</gene>
<evidence type="ECO:0000313" key="5">
    <source>
        <dbReference type="Proteomes" id="UP000619376"/>
    </source>
</evidence>
<evidence type="ECO:0000313" key="4">
    <source>
        <dbReference type="Proteomes" id="UP000539473"/>
    </source>
</evidence>
<evidence type="ECO:0000256" key="1">
    <source>
        <dbReference type="SAM" id="SignalP"/>
    </source>
</evidence>
<name>A0A7W8KGR0_9DEIO</name>
<dbReference type="EMBL" id="JACHFK010000009">
    <property type="protein sequence ID" value="MBB5377800.1"/>
    <property type="molecule type" value="Genomic_DNA"/>
</dbReference>
<dbReference type="AlphaFoldDB" id="A0A7W8KGR0"/>
<comment type="caution">
    <text evidence="3">The sequence shown here is derived from an EMBL/GenBank/DDBJ whole genome shotgun (WGS) entry which is preliminary data.</text>
</comment>
<reference evidence="2" key="4">
    <citation type="submission" date="2024-05" db="EMBL/GenBank/DDBJ databases">
        <authorList>
            <person name="Sun Q."/>
            <person name="Zhou Y."/>
        </authorList>
    </citation>
    <scope>NUCLEOTIDE SEQUENCE</scope>
    <source>
        <strain evidence="2">CGMCC 1.18437</strain>
    </source>
</reference>
<reference evidence="5" key="2">
    <citation type="journal article" date="2019" name="Int. J. Syst. Evol. Microbiol.">
        <title>The Global Catalogue of Microorganisms (GCM) 10K type strain sequencing project: providing services to taxonomists for standard genome sequencing and annotation.</title>
        <authorList>
            <consortium name="The Broad Institute Genomics Platform"/>
            <consortium name="The Broad Institute Genome Sequencing Center for Infectious Disease"/>
            <person name="Wu L."/>
            <person name="Ma J."/>
        </authorList>
    </citation>
    <scope>NUCLEOTIDE SEQUENCE [LARGE SCALE GENOMIC DNA]</scope>
    <source>
        <strain evidence="5">CGMCC 1.18437</strain>
    </source>
</reference>